<comment type="caution">
    <text evidence="1">The sequence shown here is derived from an EMBL/GenBank/DDBJ whole genome shotgun (WGS) entry which is preliminary data.</text>
</comment>
<protein>
    <submittedName>
        <fullName evidence="1">Uncharacterized protein</fullName>
    </submittedName>
</protein>
<dbReference type="AlphaFoldDB" id="A0A5J4YN97"/>
<sequence>MAVWNLLISMVAGAALAVALAVIYLCAVSGDLKLALRRDASILLLRDLLNANTEGAKSALEQQAQQAAATGSTGRAFVVERVRAYEGPRGVKNGGYGFEKMTDQPQAYEFPRGRRRSKWLIVIEMEHPDVLLQQLDALCAGAWGILLALNAKDAARWRDQAQVSSERFRDVKLVDEVELDTLPFETLRGRKTMWNTNAAFRKNVAYLTSIWQGAQWILESHTGVHTMVGLIDDLLTAFHNSSAANFDGRCSSVAFDTESDSDRGSPRMTLVNPYRDLGLFLNTSVDASKWPLGYPLDAILRARPTLLRTDAESAHAECLENVAILHSLESGDADTDSFYQATVPAFKKASRLAQSQRVGLDLVKLGGAKSHKVMSVYGAIGSLHRVAVSAPLAFVPVSPMHSPDILRSFFAQRVLWMTPWRTAFSTPFMARNASSPVAVAMNDSEFDRHLRSSAILSALDRWACGHGTTIACMEQLYIDMYEHDVLRLEDVQVMRSFLFDLSRLLNDHPANTAVSLDSHTEHNRSAAQNDESVAICLSGTTRSLIRTAPSLLRNLILTIPAKYCVYPVPVPLGSAFFLDFSFGIIGTACEIVAAPDRDYAADMLHFKQEYSEYPWGACWRSTQANDSRCYKRALGDLNTFGPVTHGSSLAQTYGVHVCETVLKAHEAESSHQFDRVVLTRPDMFWGLPHAQLDGMDIQAVHIPEGTDFTGLNDRHFIFNREHFRAFAGIYPTMLAGQSTGRMVFGLMMPTSGCYNREKAVKNWLVQYLHIRVNRFVAYYAIACNPVLFEDASFTDLVRREFRKPQCTSDELRQAVHKRVWRDDPLWENAAVGPIRFRKWLEADRLAAVYMDRMK</sequence>
<dbReference type="EMBL" id="VRMN01000009">
    <property type="protein sequence ID" value="KAA8492655.1"/>
    <property type="molecule type" value="Genomic_DNA"/>
</dbReference>
<dbReference type="PANTHER" id="PTHR31362:SF0">
    <property type="entry name" value="EXOSTOSIN DOMAIN-CONTAINING PROTEIN-RELATED"/>
    <property type="match status" value="1"/>
</dbReference>
<dbReference type="PANTHER" id="PTHR31362">
    <property type="entry name" value="GLYCOSYLTRANSFERASE STELLO1-RELATED"/>
    <property type="match status" value="1"/>
</dbReference>
<organism evidence="1 2">
    <name type="scientific">Porphyridium purpureum</name>
    <name type="common">Red alga</name>
    <name type="synonym">Porphyridium cruentum</name>
    <dbReference type="NCBI Taxonomy" id="35688"/>
    <lineage>
        <taxon>Eukaryota</taxon>
        <taxon>Rhodophyta</taxon>
        <taxon>Bangiophyceae</taxon>
        <taxon>Porphyridiales</taxon>
        <taxon>Porphyridiaceae</taxon>
        <taxon>Porphyridium</taxon>
    </lineage>
</organism>
<dbReference type="OrthoDB" id="408493at2759"/>
<reference evidence="2" key="1">
    <citation type="journal article" date="2019" name="Nat. Commun.">
        <title>Expansion of phycobilisome linker gene families in mesophilic red algae.</title>
        <authorList>
            <person name="Lee J."/>
            <person name="Kim D."/>
            <person name="Bhattacharya D."/>
            <person name="Yoon H.S."/>
        </authorList>
    </citation>
    <scope>NUCLEOTIDE SEQUENCE [LARGE SCALE GENOMIC DNA]</scope>
    <source>
        <strain evidence="2">CCMP 1328</strain>
    </source>
</reference>
<keyword evidence="2" id="KW-1185">Reference proteome</keyword>
<proteinExistence type="predicted"/>
<evidence type="ECO:0000313" key="2">
    <source>
        <dbReference type="Proteomes" id="UP000324585"/>
    </source>
</evidence>
<dbReference type="Proteomes" id="UP000324585">
    <property type="component" value="Unassembled WGS sequence"/>
</dbReference>
<gene>
    <name evidence="1" type="ORF">FVE85_8162</name>
</gene>
<evidence type="ECO:0000313" key="1">
    <source>
        <dbReference type="EMBL" id="KAA8492655.1"/>
    </source>
</evidence>
<name>A0A5J4YN97_PORPP</name>
<accession>A0A5J4YN97</accession>
<dbReference type="InterPro" id="IPR005049">
    <property type="entry name" value="STL-like"/>
</dbReference>